<dbReference type="Gene3D" id="6.10.250.3110">
    <property type="match status" value="1"/>
</dbReference>
<dbReference type="InterPro" id="IPR001841">
    <property type="entry name" value="Znf_RING"/>
</dbReference>
<evidence type="ECO:0000256" key="1">
    <source>
        <dbReference type="PROSITE-ProRule" id="PRU00175"/>
    </source>
</evidence>
<evidence type="ECO:0000259" key="3">
    <source>
        <dbReference type="PROSITE" id="PS50089"/>
    </source>
</evidence>
<dbReference type="PANTHER" id="PTHR10044">
    <property type="entry name" value="INHIBITOR OF APOPTOSIS"/>
    <property type="match status" value="1"/>
</dbReference>
<keyword evidence="1" id="KW-0863">Zinc-finger</keyword>
<accession>A0A9W7LGD7</accession>
<dbReference type="GO" id="GO:0008270">
    <property type="term" value="F:zinc ion binding"/>
    <property type="evidence" value="ECO:0007669"/>
    <property type="project" value="UniProtKB-KW"/>
</dbReference>
<dbReference type="InterPro" id="IPR016024">
    <property type="entry name" value="ARM-type_fold"/>
</dbReference>
<evidence type="ECO:0000256" key="2">
    <source>
        <dbReference type="SAM" id="MobiDB-lite"/>
    </source>
</evidence>
<dbReference type="SUPFAM" id="SSF57850">
    <property type="entry name" value="RING/U-box"/>
    <property type="match status" value="1"/>
</dbReference>
<comment type="caution">
    <text evidence="4">The sequence shown here is derived from an EMBL/GenBank/DDBJ whole genome shotgun (WGS) entry which is preliminary data.</text>
</comment>
<evidence type="ECO:0000313" key="4">
    <source>
        <dbReference type="EMBL" id="GMI49138.1"/>
    </source>
</evidence>
<reference evidence="5" key="1">
    <citation type="journal article" date="2023" name="Commun. Biol.">
        <title>Genome analysis of Parmales, the sister group of diatoms, reveals the evolutionary specialization of diatoms from phago-mixotrophs to photoautotrophs.</title>
        <authorList>
            <person name="Ban H."/>
            <person name="Sato S."/>
            <person name="Yoshikawa S."/>
            <person name="Yamada K."/>
            <person name="Nakamura Y."/>
            <person name="Ichinomiya M."/>
            <person name="Sato N."/>
            <person name="Blanc-Mathieu R."/>
            <person name="Endo H."/>
            <person name="Kuwata A."/>
            <person name="Ogata H."/>
        </authorList>
    </citation>
    <scope>NUCLEOTIDE SEQUENCE [LARGE SCALE GENOMIC DNA]</scope>
</reference>
<sequence>MEGVKDLVKVLTTSDDYTKLQTAAKTVGELGIVEENKLNLVKEEGLIRGLVRVMRKDGEMFRVASGDAVWAIRCIGYKGGVEVKKRLLKYEGLIAGVVEILCLKGSEDNWPNFVKIKACVNKAVVAIICIAKGDDAEVKKGLFKHKGLIASLAKILRYKHPVVAIYRIANGADAEVKKGLFKHEGLIAGLVEILGQKGSEYKLARKNAVLAINSIANGADAEVKKDLFKDEGLIASLVEILGQKGSEYKMAREYATAAISNVANGNDDEVKAGLFHFPELMSRIEAIIIEGNLNGTERHDIAFKLKKKIEHMGGRGQSNPPSTQSFGSSTAGSVRMEKEPALRTEQATKKSNLETVLTEQATKKSNVEIVRTEQATVKSNLETVRTEQATIKSNLETVRTEQATMKSNLETVRTEQATIKSNLETVRTEQATIKSNLETVRTEQAAMKSSLTSVQDSLFRVEKTLATLTSTLAPTEILDLTHDLDDISTTLSNPSPPTASIGNNKRSNLAILADNQASFNNTLKKVKKEKDDVSRSLEALEDAETCVVCQDAKRSVLFLPCCHLICCEGCSEDVDHCPMCRKVIESRKTVFM</sequence>
<dbReference type="Pfam" id="PF13920">
    <property type="entry name" value="zf-C3HC4_3"/>
    <property type="match status" value="1"/>
</dbReference>
<dbReference type="Proteomes" id="UP001165065">
    <property type="component" value="Unassembled WGS sequence"/>
</dbReference>
<dbReference type="EMBL" id="BRYA01000469">
    <property type="protein sequence ID" value="GMI49138.1"/>
    <property type="molecule type" value="Genomic_DNA"/>
</dbReference>
<feature type="compositionally biased region" description="Basic and acidic residues" evidence="2">
    <location>
        <begin position="335"/>
        <end position="349"/>
    </location>
</feature>
<evidence type="ECO:0000313" key="5">
    <source>
        <dbReference type="Proteomes" id="UP001165065"/>
    </source>
</evidence>
<name>A0A9W7LGD7_9STRA</name>
<organism evidence="4 5">
    <name type="scientific">Triparma columacea</name>
    <dbReference type="NCBI Taxonomy" id="722753"/>
    <lineage>
        <taxon>Eukaryota</taxon>
        <taxon>Sar</taxon>
        <taxon>Stramenopiles</taxon>
        <taxon>Ochrophyta</taxon>
        <taxon>Bolidophyceae</taxon>
        <taxon>Parmales</taxon>
        <taxon>Triparmaceae</taxon>
        <taxon>Triparma</taxon>
    </lineage>
</organism>
<proteinExistence type="predicted"/>
<dbReference type="SUPFAM" id="SSF48371">
    <property type="entry name" value="ARM repeat"/>
    <property type="match status" value="1"/>
</dbReference>
<feature type="compositionally biased region" description="Polar residues" evidence="2">
    <location>
        <begin position="317"/>
        <end position="332"/>
    </location>
</feature>
<dbReference type="AlphaFoldDB" id="A0A9W7LGD7"/>
<feature type="region of interest" description="Disordered" evidence="2">
    <location>
        <begin position="311"/>
        <end position="349"/>
    </location>
</feature>
<feature type="domain" description="RING-type" evidence="3">
    <location>
        <begin position="546"/>
        <end position="581"/>
    </location>
</feature>
<gene>
    <name evidence="4" type="ORF">TrCOL_g12930</name>
</gene>
<dbReference type="InterPro" id="IPR011989">
    <property type="entry name" value="ARM-like"/>
</dbReference>
<dbReference type="Gene3D" id="3.30.40.10">
    <property type="entry name" value="Zinc/RING finger domain, C3HC4 (zinc finger)"/>
    <property type="match status" value="1"/>
</dbReference>
<dbReference type="PROSITE" id="PS50089">
    <property type="entry name" value="ZF_RING_2"/>
    <property type="match status" value="1"/>
</dbReference>
<protein>
    <recommendedName>
        <fullName evidence="3">RING-type domain-containing protein</fullName>
    </recommendedName>
</protein>
<keyword evidence="1" id="KW-0862">Zinc</keyword>
<keyword evidence="5" id="KW-1185">Reference proteome</keyword>
<keyword evidence="1" id="KW-0479">Metal-binding</keyword>
<dbReference type="OrthoDB" id="10251804at2759"/>
<dbReference type="InterPro" id="IPR050784">
    <property type="entry name" value="IAP"/>
</dbReference>
<dbReference type="InterPro" id="IPR013083">
    <property type="entry name" value="Znf_RING/FYVE/PHD"/>
</dbReference>
<dbReference type="Gene3D" id="1.25.10.10">
    <property type="entry name" value="Leucine-rich Repeat Variant"/>
    <property type="match status" value="1"/>
</dbReference>